<feature type="signal peptide" evidence="2">
    <location>
        <begin position="1"/>
        <end position="19"/>
    </location>
</feature>
<evidence type="ECO:0000313" key="3">
    <source>
        <dbReference type="EMBL" id="MFC3144701.1"/>
    </source>
</evidence>
<keyword evidence="1" id="KW-1133">Transmembrane helix</keyword>
<dbReference type="Proteomes" id="UP001595632">
    <property type="component" value="Unassembled WGS sequence"/>
</dbReference>
<comment type="caution">
    <text evidence="3">The sequence shown here is derived from an EMBL/GenBank/DDBJ whole genome shotgun (WGS) entry which is preliminary data.</text>
</comment>
<organism evidence="3 4">
    <name type="scientific">Psychromarinibacter halotolerans</name>
    <dbReference type="NCBI Taxonomy" id="1775175"/>
    <lineage>
        <taxon>Bacteria</taxon>
        <taxon>Pseudomonadati</taxon>
        <taxon>Pseudomonadota</taxon>
        <taxon>Alphaproteobacteria</taxon>
        <taxon>Rhodobacterales</taxon>
        <taxon>Paracoccaceae</taxon>
        <taxon>Psychromarinibacter</taxon>
    </lineage>
</organism>
<accession>A0ABV7GYW7</accession>
<proteinExistence type="predicted"/>
<protein>
    <submittedName>
        <fullName evidence="3">VPLPA-CTERM sorting domain-containing protein</fullName>
    </submittedName>
</protein>
<evidence type="ECO:0000256" key="1">
    <source>
        <dbReference type="SAM" id="Phobius"/>
    </source>
</evidence>
<keyword evidence="4" id="KW-1185">Reference proteome</keyword>
<keyword evidence="2" id="KW-0732">Signal</keyword>
<dbReference type="InterPro" id="IPR022472">
    <property type="entry name" value="VPLPA-CTERM"/>
</dbReference>
<feature type="transmembrane region" description="Helical" evidence="1">
    <location>
        <begin position="179"/>
        <end position="199"/>
    </location>
</feature>
<evidence type="ECO:0000313" key="4">
    <source>
        <dbReference type="Proteomes" id="UP001595632"/>
    </source>
</evidence>
<keyword evidence="1" id="KW-0472">Membrane</keyword>
<sequence>MKKLLSAIALVLAAGSAQAVTVDFEDIAPDNGHKHYQNDYLHTGTFRFFTPDAYVIDSAFAEPRPYTTQNGSDWLMSLSTQPMILHSASPFSIQSLDAGSFTDLSVLVRVVGYLSNGDILDKKVFWAKPGFGTFDLGWTGLSSLFIYTKFGTASFDNFVLNEQEAQAGQYAEAAAVSAVPLPAAMPLLMGGLAAMGFVARRRKRKAD</sequence>
<gene>
    <name evidence="3" type="ORF">ACFOGP_18405</name>
</gene>
<dbReference type="EMBL" id="JBHRTB010000010">
    <property type="protein sequence ID" value="MFC3144701.1"/>
    <property type="molecule type" value="Genomic_DNA"/>
</dbReference>
<feature type="chain" id="PRO_5046909590" evidence="2">
    <location>
        <begin position="20"/>
        <end position="207"/>
    </location>
</feature>
<dbReference type="RefSeq" id="WP_275635154.1">
    <property type="nucleotide sequence ID" value="NZ_JARGYD010000021.1"/>
</dbReference>
<reference evidence="4" key="1">
    <citation type="journal article" date="2019" name="Int. J. Syst. Evol. Microbiol.">
        <title>The Global Catalogue of Microorganisms (GCM) 10K type strain sequencing project: providing services to taxonomists for standard genome sequencing and annotation.</title>
        <authorList>
            <consortium name="The Broad Institute Genomics Platform"/>
            <consortium name="The Broad Institute Genome Sequencing Center for Infectious Disease"/>
            <person name="Wu L."/>
            <person name="Ma J."/>
        </authorList>
    </citation>
    <scope>NUCLEOTIDE SEQUENCE [LARGE SCALE GENOMIC DNA]</scope>
    <source>
        <strain evidence="4">KCTC 52366</strain>
    </source>
</reference>
<evidence type="ECO:0000256" key="2">
    <source>
        <dbReference type="SAM" id="SignalP"/>
    </source>
</evidence>
<keyword evidence="1" id="KW-0812">Transmembrane</keyword>
<name>A0ABV7GYW7_9RHOB</name>
<dbReference type="NCBIfam" id="TIGR03370">
    <property type="entry name" value="VPLPA-CTERM"/>
    <property type="match status" value="1"/>
</dbReference>